<accession>A0A0C2WC01</accession>
<comment type="subcellular location">
    <subcellularLocation>
        <location evidence="1">Mitochondrion inner membrane</location>
        <topology evidence="1">Peripheral membrane protein</topology>
        <orientation evidence="1">Matrix side</orientation>
    </subcellularLocation>
</comment>
<gene>
    <name evidence="7" type="ORF">M408DRAFT_332046</name>
</gene>
<sequence>MSKRVIYRLIHTAGPLVGPPHPVSNLRPALYNGVPDQAKTNAYSPNELHSHLPINADKFQLDNALKQLDKLNHDFWVESNQRFHQSRHAYLEAQKYRLAHAKTSEERAAMEEEHLAEFYASWVQTMRPLQHEYTATWLRGQYGSILTAARMNWRHWMKRLNSFLG</sequence>
<dbReference type="InterPro" id="IPR018796">
    <property type="entry name" value="COA8"/>
</dbReference>
<dbReference type="EMBL" id="KN824329">
    <property type="protein sequence ID" value="KIM23988.1"/>
    <property type="molecule type" value="Genomic_DNA"/>
</dbReference>
<reference evidence="8" key="2">
    <citation type="submission" date="2015-01" db="EMBL/GenBank/DDBJ databases">
        <title>Evolutionary Origins and Diversification of the Mycorrhizal Mutualists.</title>
        <authorList>
            <consortium name="DOE Joint Genome Institute"/>
            <consortium name="Mycorrhizal Genomics Consortium"/>
            <person name="Kohler A."/>
            <person name="Kuo A."/>
            <person name="Nagy L.G."/>
            <person name="Floudas D."/>
            <person name="Copeland A."/>
            <person name="Barry K.W."/>
            <person name="Cichocki N."/>
            <person name="Veneault-Fourrey C."/>
            <person name="LaButti K."/>
            <person name="Lindquist E.A."/>
            <person name="Lipzen A."/>
            <person name="Lundell T."/>
            <person name="Morin E."/>
            <person name="Murat C."/>
            <person name="Riley R."/>
            <person name="Ohm R."/>
            <person name="Sun H."/>
            <person name="Tunlid A."/>
            <person name="Henrissat B."/>
            <person name="Grigoriev I.V."/>
            <person name="Hibbett D.S."/>
            <person name="Martin F."/>
        </authorList>
    </citation>
    <scope>NUCLEOTIDE SEQUENCE [LARGE SCALE GENOMIC DNA]</scope>
    <source>
        <strain evidence="8">MAFF 305830</strain>
    </source>
</reference>
<evidence type="ECO:0000256" key="5">
    <source>
        <dbReference type="ARBA" id="ARBA00023128"/>
    </source>
</evidence>
<evidence type="ECO:0000313" key="7">
    <source>
        <dbReference type="EMBL" id="KIM23988.1"/>
    </source>
</evidence>
<comment type="similarity">
    <text evidence="2">Belongs to the COA8 family.</text>
</comment>
<evidence type="ECO:0000256" key="6">
    <source>
        <dbReference type="ARBA" id="ARBA00023136"/>
    </source>
</evidence>
<dbReference type="GO" id="GO:0005743">
    <property type="term" value="C:mitochondrial inner membrane"/>
    <property type="evidence" value="ECO:0007669"/>
    <property type="project" value="UniProtKB-SubCell"/>
</dbReference>
<evidence type="ECO:0000256" key="4">
    <source>
        <dbReference type="ARBA" id="ARBA00022946"/>
    </source>
</evidence>
<evidence type="ECO:0000256" key="2">
    <source>
        <dbReference type="ARBA" id="ARBA00005453"/>
    </source>
</evidence>
<dbReference type="PANTHER" id="PTHR31107">
    <property type="entry name" value="APOPTOGENIC PROTEIN 1, MITOCHONDRIAL"/>
    <property type="match status" value="1"/>
</dbReference>
<dbReference type="AlphaFoldDB" id="A0A0C2WC01"/>
<evidence type="ECO:0000256" key="3">
    <source>
        <dbReference type="ARBA" id="ARBA00022792"/>
    </source>
</evidence>
<keyword evidence="4" id="KW-0809">Transit peptide</keyword>
<keyword evidence="6" id="KW-0472">Membrane</keyword>
<dbReference type="OrthoDB" id="6246201at2759"/>
<protein>
    <submittedName>
        <fullName evidence="7">Uncharacterized protein</fullName>
    </submittedName>
</protein>
<name>A0A0C2WC01_SERVB</name>
<dbReference type="Pfam" id="PF10231">
    <property type="entry name" value="COA8"/>
    <property type="match status" value="1"/>
</dbReference>
<dbReference type="Proteomes" id="UP000054097">
    <property type="component" value="Unassembled WGS sequence"/>
</dbReference>
<proteinExistence type="inferred from homology"/>
<dbReference type="GO" id="GO:0097193">
    <property type="term" value="P:intrinsic apoptotic signaling pathway"/>
    <property type="evidence" value="ECO:0007669"/>
    <property type="project" value="InterPro"/>
</dbReference>
<keyword evidence="5" id="KW-0496">Mitochondrion</keyword>
<organism evidence="7 8">
    <name type="scientific">Serendipita vermifera MAFF 305830</name>
    <dbReference type="NCBI Taxonomy" id="933852"/>
    <lineage>
        <taxon>Eukaryota</taxon>
        <taxon>Fungi</taxon>
        <taxon>Dikarya</taxon>
        <taxon>Basidiomycota</taxon>
        <taxon>Agaricomycotina</taxon>
        <taxon>Agaricomycetes</taxon>
        <taxon>Sebacinales</taxon>
        <taxon>Serendipitaceae</taxon>
        <taxon>Serendipita</taxon>
    </lineage>
</organism>
<reference evidence="7 8" key="1">
    <citation type="submission" date="2014-04" db="EMBL/GenBank/DDBJ databases">
        <authorList>
            <consortium name="DOE Joint Genome Institute"/>
            <person name="Kuo A."/>
            <person name="Zuccaro A."/>
            <person name="Kohler A."/>
            <person name="Nagy L.G."/>
            <person name="Floudas D."/>
            <person name="Copeland A."/>
            <person name="Barry K.W."/>
            <person name="Cichocki N."/>
            <person name="Veneault-Fourrey C."/>
            <person name="LaButti K."/>
            <person name="Lindquist E.A."/>
            <person name="Lipzen A."/>
            <person name="Lundell T."/>
            <person name="Morin E."/>
            <person name="Murat C."/>
            <person name="Sun H."/>
            <person name="Tunlid A."/>
            <person name="Henrissat B."/>
            <person name="Grigoriev I.V."/>
            <person name="Hibbett D.S."/>
            <person name="Martin F."/>
            <person name="Nordberg H.P."/>
            <person name="Cantor M.N."/>
            <person name="Hua S.X."/>
        </authorList>
    </citation>
    <scope>NUCLEOTIDE SEQUENCE [LARGE SCALE GENOMIC DNA]</scope>
    <source>
        <strain evidence="7 8">MAFF 305830</strain>
    </source>
</reference>
<keyword evidence="8" id="KW-1185">Reference proteome</keyword>
<dbReference type="PANTHER" id="PTHR31107:SF2">
    <property type="entry name" value="CYTOCHROME C OXIDASE ASSEMBLY FACTOR 8"/>
    <property type="match status" value="1"/>
</dbReference>
<keyword evidence="3" id="KW-0999">Mitochondrion inner membrane</keyword>
<evidence type="ECO:0000313" key="8">
    <source>
        <dbReference type="Proteomes" id="UP000054097"/>
    </source>
</evidence>
<evidence type="ECO:0000256" key="1">
    <source>
        <dbReference type="ARBA" id="ARBA00004443"/>
    </source>
</evidence>
<dbReference type="HOGENOM" id="CLU_120079_0_0_1"/>